<dbReference type="CDD" id="cd08422">
    <property type="entry name" value="PBP2_CrgA_like"/>
    <property type="match status" value="1"/>
</dbReference>
<evidence type="ECO:0000259" key="5">
    <source>
        <dbReference type="PROSITE" id="PS50931"/>
    </source>
</evidence>
<gene>
    <name evidence="6" type="primary">ptxR</name>
    <name evidence="6" type="ordered locus">B5T_01353</name>
</gene>
<dbReference type="InterPro" id="IPR005119">
    <property type="entry name" value="LysR_subst-bd"/>
</dbReference>
<sequence>MGLAMAAVEDLDYNSLPVFIALVEAGSFTAAAERLGCTKTRVSLQIRRLEERLGQTLFHRTTRQVQPTQAGEALYRRCRPLWSDLEAALGDLEEDRRALTGELRITAPEDYAMQALAPVVAAFGAEHPELQVELRGGDRITDMVREGIDVAIRLGWLRDSTLRSSLLGYFQQWLMASPDYLRRKGTPTSPAELSGHDWVAFMPLRSPLTWTFRKGEQQCRVQMQARLRTNATGVLREMLARGAGLSVMAQPSAEAEISAGRLVRVLADWQLPDGGIYAVYPPGRYIPARVRAFVDAFRASRQDTAARHQQHNQENPK</sequence>
<dbReference type="STRING" id="930169.B5T_01353"/>
<dbReference type="InterPro" id="IPR036388">
    <property type="entry name" value="WH-like_DNA-bd_sf"/>
</dbReference>
<dbReference type="Pfam" id="PF03466">
    <property type="entry name" value="LysR_substrate"/>
    <property type="match status" value="1"/>
</dbReference>
<dbReference type="PANTHER" id="PTHR30537:SF66">
    <property type="entry name" value="IRON-REGULATED VIRULENCE REGULATORY PROTEIN IRGB"/>
    <property type="match status" value="1"/>
</dbReference>
<dbReference type="GO" id="GO:0003700">
    <property type="term" value="F:DNA-binding transcription factor activity"/>
    <property type="evidence" value="ECO:0007669"/>
    <property type="project" value="InterPro"/>
</dbReference>
<protein>
    <submittedName>
        <fullName evidence="6">Transcriptional regulator, LysR family protein</fullName>
    </submittedName>
</protein>
<dbReference type="HOGENOM" id="CLU_039613_16_2_6"/>
<keyword evidence="7" id="KW-1185">Reference proteome</keyword>
<dbReference type="FunFam" id="1.10.10.10:FF:000001">
    <property type="entry name" value="LysR family transcriptional regulator"/>
    <property type="match status" value="1"/>
</dbReference>
<dbReference type="InterPro" id="IPR058163">
    <property type="entry name" value="LysR-type_TF_proteobact-type"/>
</dbReference>
<keyword evidence="3" id="KW-0238">DNA-binding</keyword>
<dbReference type="PATRIC" id="fig|930169.3.peg.1326"/>
<dbReference type="InterPro" id="IPR036390">
    <property type="entry name" value="WH_DNA-bd_sf"/>
</dbReference>
<keyword evidence="2" id="KW-0805">Transcription regulation</keyword>
<dbReference type="EMBL" id="CP003466">
    <property type="protein sequence ID" value="AFT69635.1"/>
    <property type="molecule type" value="Genomic_DNA"/>
</dbReference>
<dbReference type="Pfam" id="PF00126">
    <property type="entry name" value="HTH_1"/>
    <property type="match status" value="1"/>
</dbReference>
<keyword evidence="4" id="KW-0804">Transcription</keyword>
<evidence type="ECO:0000256" key="2">
    <source>
        <dbReference type="ARBA" id="ARBA00023015"/>
    </source>
</evidence>
<dbReference type="GO" id="GO:0006351">
    <property type="term" value="P:DNA-templated transcription"/>
    <property type="evidence" value="ECO:0007669"/>
    <property type="project" value="TreeGrafter"/>
</dbReference>
<evidence type="ECO:0000313" key="6">
    <source>
        <dbReference type="EMBL" id="AFT69635.1"/>
    </source>
</evidence>
<comment type="similarity">
    <text evidence="1">Belongs to the LysR transcriptional regulatory family.</text>
</comment>
<dbReference type="KEGG" id="adi:B5T_01353"/>
<evidence type="ECO:0000313" key="7">
    <source>
        <dbReference type="Proteomes" id="UP000006286"/>
    </source>
</evidence>
<dbReference type="PANTHER" id="PTHR30537">
    <property type="entry name" value="HTH-TYPE TRANSCRIPTIONAL REGULATOR"/>
    <property type="match status" value="1"/>
</dbReference>
<dbReference type="Proteomes" id="UP000006286">
    <property type="component" value="Chromosome"/>
</dbReference>
<dbReference type="InterPro" id="IPR000847">
    <property type="entry name" value="LysR_HTH_N"/>
</dbReference>
<dbReference type="Gene3D" id="3.40.190.290">
    <property type="match status" value="1"/>
</dbReference>
<dbReference type="AlphaFoldDB" id="K0CAU3"/>
<dbReference type="SUPFAM" id="SSF53850">
    <property type="entry name" value="Periplasmic binding protein-like II"/>
    <property type="match status" value="1"/>
</dbReference>
<dbReference type="GO" id="GO:0043565">
    <property type="term" value="F:sequence-specific DNA binding"/>
    <property type="evidence" value="ECO:0007669"/>
    <property type="project" value="TreeGrafter"/>
</dbReference>
<organism evidence="6 7">
    <name type="scientific">Alcanivorax dieselolei (strain DSM 16502 / CGMCC 1.3690 / MCCC 1A00001 / B-5)</name>
    <name type="common">Alloalcanivorax dieselolei</name>
    <dbReference type="NCBI Taxonomy" id="930169"/>
    <lineage>
        <taxon>Bacteria</taxon>
        <taxon>Pseudomonadati</taxon>
        <taxon>Pseudomonadota</taxon>
        <taxon>Gammaproteobacteria</taxon>
        <taxon>Oceanospirillales</taxon>
        <taxon>Alcanivoracaceae</taxon>
        <taxon>Alloalcanivorax</taxon>
    </lineage>
</organism>
<dbReference type="Gene3D" id="1.10.10.10">
    <property type="entry name" value="Winged helix-like DNA-binding domain superfamily/Winged helix DNA-binding domain"/>
    <property type="match status" value="1"/>
</dbReference>
<evidence type="ECO:0000256" key="3">
    <source>
        <dbReference type="ARBA" id="ARBA00023125"/>
    </source>
</evidence>
<evidence type="ECO:0000256" key="4">
    <source>
        <dbReference type="ARBA" id="ARBA00023163"/>
    </source>
</evidence>
<dbReference type="PROSITE" id="PS50931">
    <property type="entry name" value="HTH_LYSR"/>
    <property type="match status" value="1"/>
</dbReference>
<proteinExistence type="inferred from homology"/>
<feature type="domain" description="HTH lysR-type" evidence="5">
    <location>
        <begin position="11"/>
        <end position="68"/>
    </location>
</feature>
<evidence type="ECO:0000256" key="1">
    <source>
        <dbReference type="ARBA" id="ARBA00009437"/>
    </source>
</evidence>
<dbReference type="PRINTS" id="PR00039">
    <property type="entry name" value="HTHLYSR"/>
</dbReference>
<dbReference type="SUPFAM" id="SSF46785">
    <property type="entry name" value="Winged helix' DNA-binding domain"/>
    <property type="match status" value="1"/>
</dbReference>
<reference evidence="6 7" key="1">
    <citation type="journal article" date="2012" name="J. Bacteriol.">
        <title>Complete genome sequence of Alcanivorax dieselolei type strain B5.</title>
        <authorList>
            <person name="Lai Q."/>
            <person name="Li W."/>
            <person name="Shao Z."/>
        </authorList>
    </citation>
    <scope>NUCLEOTIDE SEQUENCE [LARGE SCALE GENOMIC DNA]</scope>
    <source>
        <strain evidence="7">DSM 16502 / CGMCC 1.3690 / B-5</strain>
    </source>
</reference>
<name>K0CAU3_ALCDB</name>
<dbReference type="eggNOG" id="COG0583">
    <property type="taxonomic scope" value="Bacteria"/>
</dbReference>
<accession>K0CAU3</accession>